<evidence type="ECO:0000313" key="2">
    <source>
        <dbReference type="Proteomes" id="UP000432015"/>
    </source>
</evidence>
<evidence type="ECO:0000313" key="1">
    <source>
        <dbReference type="EMBL" id="MUN41436.1"/>
    </source>
</evidence>
<dbReference type="Proteomes" id="UP000432015">
    <property type="component" value="Unassembled WGS sequence"/>
</dbReference>
<proteinExistence type="predicted"/>
<sequence length="79" mass="8819">MTPNPEPEQPTPACFSCGDDLADGDSTPFRGAPGYSSTYDETGELELRVCDPCLTRHQHRVTRITTTHVTSTRREPWQP</sequence>
<accession>A0A7K1LB14</accession>
<protein>
    <submittedName>
        <fullName evidence="1">Uncharacterized protein</fullName>
    </submittedName>
</protein>
<name>A0A7K1LB14_9ACTN</name>
<dbReference type="RefSeq" id="WP_156220607.1">
    <property type="nucleotide sequence ID" value="NZ_WOFH01000014.1"/>
</dbReference>
<comment type="caution">
    <text evidence="1">The sequence shown here is derived from an EMBL/GenBank/DDBJ whole genome shotgun (WGS) entry which is preliminary data.</text>
</comment>
<keyword evidence="2" id="KW-1185">Reference proteome</keyword>
<reference evidence="1 2" key="1">
    <citation type="submission" date="2019-11" db="EMBL/GenBank/DDBJ databases">
        <authorList>
            <person name="Cao P."/>
        </authorList>
    </citation>
    <scope>NUCLEOTIDE SEQUENCE [LARGE SCALE GENOMIC DNA]</scope>
    <source>
        <strain evidence="1 2">NEAU-AAG5</strain>
    </source>
</reference>
<gene>
    <name evidence="1" type="ORF">GNZ18_33315</name>
</gene>
<dbReference type="EMBL" id="WOFH01000014">
    <property type="protein sequence ID" value="MUN41436.1"/>
    <property type="molecule type" value="Genomic_DNA"/>
</dbReference>
<dbReference type="AlphaFoldDB" id="A0A7K1LB14"/>
<organism evidence="1 2">
    <name type="scientific">Actinomadura litoris</name>
    <dbReference type="NCBI Taxonomy" id="2678616"/>
    <lineage>
        <taxon>Bacteria</taxon>
        <taxon>Bacillati</taxon>
        <taxon>Actinomycetota</taxon>
        <taxon>Actinomycetes</taxon>
        <taxon>Streptosporangiales</taxon>
        <taxon>Thermomonosporaceae</taxon>
        <taxon>Actinomadura</taxon>
    </lineage>
</organism>